<keyword evidence="6" id="KW-0804">Transcription</keyword>
<gene>
    <name evidence="9" type="ORF">CSTERTH_12465</name>
</gene>
<comment type="similarity">
    <text evidence="1">Belongs to the Fur family.</text>
</comment>
<dbReference type="InterPro" id="IPR043135">
    <property type="entry name" value="Fur_C"/>
</dbReference>
<dbReference type="GO" id="GO:0008270">
    <property type="term" value="F:zinc ion binding"/>
    <property type="evidence" value="ECO:0007669"/>
    <property type="project" value="TreeGrafter"/>
</dbReference>
<dbReference type="OrthoDB" id="8659436at2"/>
<evidence type="ECO:0000313" key="9">
    <source>
        <dbReference type="EMBL" id="ANW99785.1"/>
    </source>
</evidence>
<dbReference type="Proteomes" id="UP000092971">
    <property type="component" value="Chromosome"/>
</dbReference>
<feature type="binding site" evidence="8">
    <location>
        <position position="90"/>
    </location>
    <ligand>
        <name>Fe cation</name>
        <dbReference type="ChEBI" id="CHEBI:24875"/>
    </ligand>
</feature>
<feature type="binding site" evidence="8">
    <location>
        <position position="128"/>
    </location>
    <ligand>
        <name>Fe cation</name>
        <dbReference type="ChEBI" id="CHEBI:24875"/>
    </ligand>
</feature>
<dbReference type="Gene3D" id="1.10.10.10">
    <property type="entry name" value="Winged helix-like DNA-binding domain superfamily/Winged helix DNA-binding domain"/>
    <property type="match status" value="1"/>
</dbReference>
<evidence type="ECO:0000256" key="3">
    <source>
        <dbReference type="ARBA" id="ARBA00022833"/>
    </source>
</evidence>
<evidence type="ECO:0000313" key="10">
    <source>
        <dbReference type="Proteomes" id="UP000092971"/>
    </source>
</evidence>
<feature type="binding site" evidence="7">
    <location>
        <position position="96"/>
    </location>
    <ligand>
        <name>Zn(2+)</name>
        <dbReference type="ChEBI" id="CHEBI:29105"/>
    </ligand>
</feature>
<dbReference type="GO" id="GO:0003700">
    <property type="term" value="F:DNA-binding transcription factor activity"/>
    <property type="evidence" value="ECO:0007669"/>
    <property type="project" value="InterPro"/>
</dbReference>
<evidence type="ECO:0000256" key="1">
    <source>
        <dbReference type="ARBA" id="ARBA00007957"/>
    </source>
</evidence>
<feature type="binding site" evidence="7">
    <location>
        <position position="139"/>
    </location>
    <ligand>
        <name>Zn(2+)</name>
        <dbReference type="ChEBI" id="CHEBI:29105"/>
    </ligand>
</feature>
<feature type="binding site" evidence="7">
    <location>
        <position position="99"/>
    </location>
    <ligand>
        <name>Zn(2+)</name>
        <dbReference type="ChEBI" id="CHEBI:29105"/>
    </ligand>
</feature>
<evidence type="ECO:0000256" key="2">
    <source>
        <dbReference type="ARBA" id="ARBA00022491"/>
    </source>
</evidence>
<name>A0A1B1YGA1_THEST</name>
<dbReference type="GO" id="GO:1900376">
    <property type="term" value="P:regulation of secondary metabolite biosynthetic process"/>
    <property type="evidence" value="ECO:0007669"/>
    <property type="project" value="TreeGrafter"/>
</dbReference>
<dbReference type="EMBL" id="CP014672">
    <property type="protein sequence ID" value="ANW99785.1"/>
    <property type="molecule type" value="Genomic_DNA"/>
</dbReference>
<keyword evidence="8" id="KW-0408">Iron</keyword>
<protein>
    <submittedName>
        <fullName evidence="9">Fur family transcriptional regulator</fullName>
    </submittedName>
</protein>
<organism evidence="9 10">
    <name type="scientific">Thermoclostridium stercorarium subsp. thermolacticum DSM 2910</name>
    <dbReference type="NCBI Taxonomy" id="1121336"/>
    <lineage>
        <taxon>Bacteria</taxon>
        <taxon>Bacillati</taxon>
        <taxon>Bacillota</taxon>
        <taxon>Clostridia</taxon>
        <taxon>Eubacteriales</taxon>
        <taxon>Oscillospiraceae</taxon>
        <taxon>Thermoclostridium</taxon>
    </lineage>
</organism>
<sequence length="140" mass="16309">MAENNVYRKLLMQKGLRITNVRVKVLEILDGAETPMTVEEVFNLLRNMITSVNLSTVYRTMDVLLKNGLVEKTTLMDFNKSMYEYKRVEHKHHLVCTVCNRMISIEDCPIDEYAREMCNKQGFELTGHKLEIYGICPNCK</sequence>
<dbReference type="GO" id="GO:0000976">
    <property type="term" value="F:transcription cis-regulatory region binding"/>
    <property type="evidence" value="ECO:0007669"/>
    <property type="project" value="TreeGrafter"/>
</dbReference>
<dbReference type="PANTHER" id="PTHR33202">
    <property type="entry name" value="ZINC UPTAKE REGULATION PROTEIN"/>
    <property type="match status" value="1"/>
</dbReference>
<dbReference type="RefSeq" id="WP_015360229.1">
    <property type="nucleotide sequence ID" value="NZ_CP014672.1"/>
</dbReference>
<dbReference type="GO" id="GO:0045892">
    <property type="term" value="P:negative regulation of DNA-templated transcription"/>
    <property type="evidence" value="ECO:0007669"/>
    <property type="project" value="TreeGrafter"/>
</dbReference>
<keyword evidence="5" id="KW-0238">DNA-binding</keyword>
<dbReference type="AlphaFoldDB" id="A0A1B1YGA1"/>
<dbReference type="InterPro" id="IPR036390">
    <property type="entry name" value="WH_DNA-bd_sf"/>
</dbReference>
<reference evidence="9 10" key="1">
    <citation type="submission" date="2016-02" db="EMBL/GenBank/DDBJ databases">
        <title>Comparison of Clostridium stercorarium subspecies using comparative genomics and transcriptomics.</title>
        <authorList>
            <person name="Schellenberg J."/>
            <person name="Thallinger G."/>
            <person name="Levin D.B."/>
            <person name="Zhang X."/>
            <person name="Alvare G."/>
            <person name="Fristensky B."/>
            <person name="Sparling R."/>
        </authorList>
    </citation>
    <scope>NUCLEOTIDE SEQUENCE [LARGE SCALE GENOMIC DNA]</scope>
    <source>
        <strain evidence="9 10">DSM 2910</strain>
    </source>
</reference>
<evidence type="ECO:0000256" key="7">
    <source>
        <dbReference type="PIRSR" id="PIRSR602481-1"/>
    </source>
</evidence>
<evidence type="ECO:0000256" key="8">
    <source>
        <dbReference type="PIRSR" id="PIRSR602481-2"/>
    </source>
</evidence>
<evidence type="ECO:0000256" key="5">
    <source>
        <dbReference type="ARBA" id="ARBA00023125"/>
    </source>
</evidence>
<dbReference type="Pfam" id="PF01475">
    <property type="entry name" value="FUR"/>
    <property type="match status" value="1"/>
</dbReference>
<comment type="cofactor">
    <cofactor evidence="7">
        <name>Zn(2+)</name>
        <dbReference type="ChEBI" id="CHEBI:29105"/>
    </cofactor>
    <text evidence="7">Binds 1 zinc ion per subunit.</text>
</comment>
<comment type="cofactor">
    <cofactor evidence="8">
        <name>Mn(2+)</name>
        <dbReference type="ChEBI" id="CHEBI:29035"/>
    </cofactor>
    <cofactor evidence="8">
        <name>Fe(2+)</name>
        <dbReference type="ChEBI" id="CHEBI:29033"/>
    </cofactor>
    <text evidence="8">Binds 1 Mn(2+) or Fe(2+) ion per subunit.</text>
</comment>
<dbReference type="PANTHER" id="PTHR33202:SF7">
    <property type="entry name" value="FERRIC UPTAKE REGULATION PROTEIN"/>
    <property type="match status" value="1"/>
</dbReference>
<dbReference type="InterPro" id="IPR036388">
    <property type="entry name" value="WH-like_DNA-bd_sf"/>
</dbReference>
<keyword evidence="2" id="KW-0678">Repressor</keyword>
<dbReference type="InterPro" id="IPR002481">
    <property type="entry name" value="FUR"/>
</dbReference>
<evidence type="ECO:0000256" key="4">
    <source>
        <dbReference type="ARBA" id="ARBA00023015"/>
    </source>
</evidence>
<proteinExistence type="inferred from homology"/>
<keyword evidence="4" id="KW-0805">Transcription regulation</keyword>
<dbReference type="Gene3D" id="3.30.1490.190">
    <property type="match status" value="1"/>
</dbReference>
<keyword evidence="3 7" id="KW-0862">Zinc</keyword>
<keyword evidence="7" id="KW-0479">Metal-binding</keyword>
<dbReference type="SUPFAM" id="SSF46785">
    <property type="entry name" value="Winged helix' DNA-binding domain"/>
    <property type="match status" value="1"/>
</dbReference>
<accession>A0A1B1YGA1</accession>
<evidence type="ECO:0000256" key="6">
    <source>
        <dbReference type="ARBA" id="ARBA00023163"/>
    </source>
</evidence>
<feature type="binding site" evidence="7">
    <location>
        <position position="136"/>
    </location>
    <ligand>
        <name>Zn(2+)</name>
        <dbReference type="ChEBI" id="CHEBI:29105"/>
    </ligand>
</feature>
<dbReference type="CDD" id="cd07153">
    <property type="entry name" value="Fur_like"/>
    <property type="match status" value="1"/>
</dbReference>